<dbReference type="AlphaFoldDB" id="A0A9Q0D5N3"/>
<reference evidence="2" key="1">
    <citation type="submission" date="2022-07" db="EMBL/GenBank/DDBJ databases">
        <title>Chromosome-level genome of Muraenolepis orangiensis.</title>
        <authorList>
            <person name="Kim J."/>
        </authorList>
    </citation>
    <scope>NUCLEOTIDE SEQUENCE</scope>
    <source>
        <strain evidence="2">KU_S4_2022</strain>
        <tissue evidence="2">Muscle</tissue>
    </source>
</reference>
<feature type="region of interest" description="Disordered" evidence="1">
    <location>
        <begin position="117"/>
        <end position="148"/>
    </location>
</feature>
<accession>A0A9Q0D5N3</accession>
<feature type="compositionally biased region" description="Polar residues" evidence="1">
    <location>
        <begin position="117"/>
        <end position="128"/>
    </location>
</feature>
<organism evidence="2 3">
    <name type="scientific">Muraenolepis orangiensis</name>
    <name type="common">Patagonian moray cod</name>
    <dbReference type="NCBI Taxonomy" id="630683"/>
    <lineage>
        <taxon>Eukaryota</taxon>
        <taxon>Metazoa</taxon>
        <taxon>Chordata</taxon>
        <taxon>Craniata</taxon>
        <taxon>Vertebrata</taxon>
        <taxon>Euteleostomi</taxon>
        <taxon>Actinopterygii</taxon>
        <taxon>Neopterygii</taxon>
        <taxon>Teleostei</taxon>
        <taxon>Neoteleostei</taxon>
        <taxon>Acanthomorphata</taxon>
        <taxon>Zeiogadaria</taxon>
        <taxon>Gadariae</taxon>
        <taxon>Gadiformes</taxon>
        <taxon>Muraenolepidoidei</taxon>
        <taxon>Muraenolepididae</taxon>
        <taxon>Muraenolepis</taxon>
    </lineage>
</organism>
<evidence type="ECO:0000256" key="1">
    <source>
        <dbReference type="SAM" id="MobiDB-lite"/>
    </source>
</evidence>
<proteinExistence type="predicted"/>
<name>A0A9Q0D5N3_9TELE</name>
<comment type="caution">
    <text evidence="2">The sequence shown here is derived from an EMBL/GenBank/DDBJ whole genome shotgun (WGS) entry which is preliminary data.</text>
</comment>
<dbReference type="Proteomes" id="UP001148018">
    <property type="component" value="Unassembled WGS sequence"/>
</dbReference>
<sequence>MAEIVGQDGGPQEREETVVAAPMAQRGVSSRRSRTVEIVPGACGGGDGGRGDDGDGVVGVVEMEESPPSRGKEGGLGARAKVRVAHTRAHTAMGAMGAGEGRGVDAAGAVGRSTINVSASASSRTSGGDNKEDNGGLVVDTSQGKPCM</sequence>
<gene>
    <name evidence="2" type="ORF">NHX12_000483</name>
</gene>
<keyword evidence="3" id="KW-1185">Reference proteome</keyword>
<evidence type="ECO:0000313" key="2">
    <source>
        <dbReference type="EMBL" id="KAJ3582559.1"/>
    </source>
</evidence>
<protein>
    <submittedName>
        <fullName evidence="2">Uncharacterized protein</fullName>
    </submittedName>
</protein>
<evidence type="ECO:0000313" key="3">
    <source>
        <dbReference type="Proteomes" id="UP001148018"/>
    </source>
</evidence>
<feature type="region of interest" description="Disordered" evidence="1">
    <location>
        <begin position="22"/>
        <end position="56"/>
    </location>
</feature>
<dbReference type="EMBL" id="JANIIK010000943">
    <property type="protein sequence ID" value="KAJ3582559.1"/>
    <property type="molecule type" value="Genomic_DNA"/>
</dbReference>